<accession>A0A4R2R651</accession>
<dbReference type="Proteomes" id="UP000294911">
    <property type="component" value="Unassembled WGS sequence"/>
</dbReference>
<dbReference type="EMBL" id="SLXQ01000001">
    <property type="protein sequence ID" value="TCP57524.1"/>
    <property type="molecule type" value="Genomic_DNA"/>
</dbReference>
<dbReference type="GO" id="GO:0048038">
    <property type="term" value="F:quinone binding"/>
    <property type="evidence" value="ECO:0007669"/>
    <property type="project" value="InterPro"/>
</dbReference>
<gene>
    <name evidence="2" type="ORF">EV191_1011481</name>
</gene>
<comment type="caution">
    <text evidence="2">The sequence shown here is derived from an EMBL/GenBank/DDBJ whole genome shotgun (WGS) entry which is preliminary data.</text>
</comment>
<dbReference type="GO" id="GO:0009308">
    <property type="term" value="P:amine metabolic process"/>
    <property type="evidence" value="ECO:0007669"/>
    <property type="project" value="InterPro"/>
</dbReference>
<organism evidence="2 3">
    <name type="scientific">Tamaricihabitans halophyticus</name>
    <dbReference type="NCBI Taxonomy" id="1262583"/>
    <lineage>
        <taxon>Bacteria</taxon>
        <taxon>Bacillati</taxon>
        <taxon>Actinomycetota</taxon>
        <taxon>Actinomycetes</taxon>
        <taxon>Pseudonocardiales</taxon>
        <taxon>Pseudonocardiaceae</taxon>
        <taxon>Tamaricihabitans</taxon>
    </lineage>
</organism>
<dbReference type="InterPro" id="IPR016182">
    <property type="entry name" value="Cu_amine_oxidase_N-reg"/>
</dbReference>
<reference evidence="2 3" key="1">
    <citation type="submission" date="2019-03" db="EMBL/GenBank/DDBJ databases">
        <title>Genomic Encyclopedia of Type Strains, Phase IV (KMG-IV): sequencing the most valuable type-strain genomes for metagenomic binning, comparative biology and taxonomic classification.</title>
        <authorList>
            <person name="Goeker M."/>
        </authorList>
    </citation>
    <scope>NUCLEOTIDE SEQUENCE [LARGE SCALE GENOMIC DNA]</scope>
    <source>
        <strain evidence="2 3">DSM 45765</strain>
    </source>
</reference>
<dbReference type="GO" id="GO:0008131">
    <property type="term" value="F:primary methylamine oxidase activity"/>
    <property type="evidence" value="ECO:0007669"/>
    <property type="project" value="InterPro"/>
</dbReference>
<dbReference type="InterPro" id="IPR054157">
    <property type="entry name" value="AGAO-like_N2"/>
</dbReference>
<protein>
    <recommendedName>
        <fullName evidence="1">AGAO-like N2 domain-containing protein</fullName>
    </recommendedName>
</protein>
<dbReference type="GO" id="GO:0005507">
    <property type="term" value="F:copper ion binding"/>
    <property type="evidence" value="ECO:0007669"/>
    <property type="project" value="InterPro"/>
</dbReference>
<name>A0A4R2R651_9PSEU</name>
<dbReference type="Pfam" id="PF21994">
    <property type="entry name" value="AGAO-like_N2"/>
    <property type="match status" value="1"/>
</dbReference>
<dbReference type="SUPFAM" id="SSF54416">
    <property type="entry name" value="Amine oxidase N-terminal region"/>
    <property type="match status" value="1"/>
</dbReference>
<proteinExistence type="predicted"/>
<dbReference type="AlphaFoldDB" id="A0A4R2R651"/>
<sequence length="97" mass="10563">MPGLPDSLTSRPTAGELDQARILLREHGWLGEQTRISYLGLPEPSSQPVYGPASRTVQAILLDTRTGMARDIHVCLADRTVVSVREIDMLTEGPPAI</sequence>
<keyword evidence="3" id="KW-1185">Reference proteome</keyword>
<feature type="domain" description="AGAO-like N2" evidence="1">
    <location>
        <begin position="13"/>
        <end position="84"/>
    </location>
</feature>
<dbReference type="Gene3D" id="3.10.450.40">
    <property type="match status" value="1"/>
</dbReference>
<dbReference type="RefSeq" id="WP_132875993.1">
    <property type="nucleotide sequence ID" value="NZ_SLXQ01000001.1"/>
</dbReference>
<evidence type="ECO:0000259" key="1">
    <source>
        <dbReference type="Pfam" id="PF21994"/>
    </source>
</evidence>
<evidence type="ECO:0000313" key="3">
    <source>
        <dbReference type="Proteomes" id="UP000294911"/>
    </source>
</evidence>
<evidence type="ECO:0000313" key="2">
    <source>
        <dbReference type="EMBL" id="TCP57524.1"/>
    </source>
</evidence>